<dbReference type="PROSITE" id="PS51257">
    <property type="entry name" value="PROKAR_LIPOPROTEIN"/>
    <property type="match status" value="1"/>
</dbReference>
<dbReference type="AlphaFoldDB" id="A0A158L424"/>
<sequence>MTRSMLLPLPVASTEKMSLQIHLALAACRRPKRGNSYQFNELLRALYITYNLQEMGFGTLPMQVYGSAELGMNSALSNAKREHAWFNRRTDRFTARTDSGAS</sequence>
<evidence type="ECO:0000313" key="2">
    <source>
        <dbReference type="Proteomes" id="UP000055019"/>
    </source>
</evidence>
<accession>A0A158L424</accession>
<reference evidence="1" key="1">
    <citation type="submission" date="2016-01" db="EMBL/GenBank/DDBJ databases">
        <authorList>
            <person name="Peeters C."/>
        </authorList>
    </citation>
    <scope>NUCLEOTIDE SEQUENCE [LARGE SCALE GENOMIC DNA]</scope>
    <source>
        <strain evidence="1">LMG 29317</strain>
    </source>
</reference>
<protein>
    <submittedName>
        <fullName evidence="1">Fis family transcriptional regulator</fullName>
    </submittedName>
</protein>
<dbReference type="EMBL" id="FCOM02000109">
    <property type="protein sequence ID" value="SAL87995.1"/>
    <property type="molecule type" value="Genomic_DNA"/>
</dbReference>
<proteinExistence type="predicted"/>
<keyword evidence="2" id="KW-1185">Reference proteome</keyword>
<comment type="caution">
    <text evidence="1">The sequence shown here is derived from an EMBL/GenBank/DDBJ whole genome shotgun (WGS) entry which is preliminary data.</text>
</comment>
<evidence type="ECO:0000313" key="1">
    <source>
        <dbReference type="EMBL" id="SAL87995.1"/>
    </source>
</evidence>
<gene>
    <name evidence="1" type="ORF">AWB74_08356</name>
</gene>
<dbReference type="Proteomes" id="UP000055019">
    <property type="component" value="Unassembled WGS sequence"/>
</dbReference>
<name>A0A158L424_9BURK</name>
<organism evidence="1 2">
    <name type="scientific">Caballeronia arvi</name>
    <dbReference type="NCBI Taxonomy" id="1777135"/>
    <lineage>
        <taxon>Bacteria</taxon>
        <taxon>Pseudomonadati</taxon>
        <taxon>Pseudomonadota</taxon>
        <taxon>Betaproteobacteria</taxon>
        <taxon>Burkholderiales</taxon>
        <taxon>Burkholderiaceae</taxon>
        <taxon>Caballeronia</taxon>
    </lineage>
</organism>